<dbReference type="RefSeq" id="WP_010879004.1">
    <property type="nucleotide sequence ID" value="NZ_CP006577.1"/>
</dbReference>
<proteinExistence type="predicted"/>
<dbReference type="Proteomes" id="UP000028501">
    <property type="component" value="Chromosome"/>
</dbReference>
<evidence type="ECO:0000313" key="2">
    <source>
        <dbReference type="Proteomes" id="UP000028501"/>
    </source>
</evidence>
<dbReference type="GeneID" id="24795254"/>
<dbReference type="AlphaFoldDB" id="A0A075WFF2"/>
<protein>
    <submittedName>
        <fullName evidence="1">Uncharacterized protein</fullName>
    </submittedName>
</protein>
<organism evidence="1 2">
    <name type="scientific">Archaeoglobus fulgidus DSM 8774</name>
    <dbReference type="NCBI Taxonomy" id="1344584"/>
    <lineage>
        <taxon>Archaea</taxon>
        <taxon>Methanobacteriati</taxon>
        <taxon>Methanobacteriota</taxon>
        <taxon>Archaeoglobi</taxon>
        <taxon>Archaeoglobales</taxon>
        <taxon>Archaeoglobaceae</taxon>
        <taxon>Archaeoglobus</taxon>
    </lineage>
</organism>
<name>A0A075WFF2_ARCFL</name>
<dbReference type="HOGENOM" id="CLU_2270935_0_0_2"/>
<dbReference type="EMBL" id="CP006577">
    <property type="protein sequence ID" value="AIG98517.1"/>
    <property type="molecule type" value="Genomic_DNA"/>
</dbReference>
<accession>A0A075WFF2</accession>
<evidence type="ECO:0000313" key="1">
    <source>
        <dbReference type="EMBL" id="AIG98517.1"/>
    </source>
</evidence>
<dbReference type="KEGG" id="afg:AFULGI_00017590"/>
<reference evidence="1 2" key="1">
    <citation type="submission" date="2013-07" db="EMBL/GenBank/DDBJ databases">
        <title>Genome of Archaeoglobus fulgidus.</title>
        <authorList>
            <person name="Fiebig A."/>
            <person name="Birkeland N.-K."/>
        </authorList>
    </citation>
    <scope>NUCLEOTIDE SEQUENCE [LARGE SCALE GENOMIC DNA]</scope>
    <source>
        <strain evidence="1 2">DSM 8774</strain>
    </source>
</reference>
<sequence length="112" mass="13009">MEAVEETDTNSKLADTIMENLMKVYTIEEIMQTVRKNKDKSVYLCVKRSKPESPKIYVDSNGNHCYRCDETLLVPIPKKFVVLEPDKLYFEMTLRANIMLALNGAEEKELHH</sequence>
<gene>
    <name evidence="1" type="ORF">AFULGI_00017590</name>
</gene>